<feature type="transmembrane region" description="Helical" evidence="6">
    <location>
        <begin position="257"/>
        <end position="281"/>
    </location>
</feature>
<accession>A0AAE0P5F9</accession>
<dbReference type="InterPro" id="IPR011701">
    <property type="entry name" value="MFS"/>
</dbReference>
<evidence type="ECO:0000256" key="6">
    <source>
        <dbReference type="SAM" id="Phobius"/>
    </source>
</evidence>
<dbReference type="InterPro" id="IPR036259">
    <property type="entry name" value="MFS_trans_sf"/>
</dbReference>
<dbReference type="Proteomes" id="UP001285441">
    <property type="component" value="Unassembled WGS sequence"/>
</dbReference>
<keyword evidence="3 6" id="KW-0812">Transmembrane</keyword>
<feature type="transmembrane region" description="Helical" evidence="6">
    <location>
        <begin position="75"/>
        <end position="92"/>
    </location>
</feature>
<feature type="domain" description="Major facilitator superfamily (MFS) profile" evidence="7">
    <location>
        <begin position="40"/>
        <end position="365"/>
    </location>
</feature>
<feature type="transmembrane region" description="Helical" evidence="6">
    <location>
        <begin position="37"/>
        <end position="63"/>
    </location>
</feature>
<evidence type="ECO:0000256" key="1">
    <source>
        <dbReference type="ARBA" id="ARBA00004141"/>
    </source>
</evidence>
<feature type="transmembrane region" description="Helical" evidence="6">
    <location>
        <begin position="135"/>
        <end position="154"/>
    </location>
</feature>
<sequence>MDSAVTTGPFGMAGSINDSPTPAAAAKDSGVMTGFPLYAILFSMCVGSFLMSTDVFIISTAIPSITIEFRDTTQLAWYPAAYSLTTCAIIPLAGKISSVFSLRWIYQGLFFIFLLGSVVCGAATSSNMFIVGRALAGMGASGVASGGLTIILTVSSPAKRPLFMSMGSNMFALDIILVPIIGGAFAEKVTWRWCFWINLPAGAVTLASMFFFFHPPPVRTDKAVLERVRDLDLVGCVIFIPAIFILLKAMKWGGTKYLWNSPTIIGLFVGGGVLMLVFVSWEWRVGDAALIPGVVLTRRAVVLACVFAFCQLGSMAVMSYYLPEYFPVVQGVSPLESGVRVLPSIISQLGGIVVVGVFGKWYSAP</sequence>
<feature type="transmembrane region" description="Helical" evidence="6">
    <location>
        <begin position="301"/>
        <end position="321"/>
    </location>
</feature>
<comment type="similarity">
    <text evidence="2">Belongs to the major facilitator superfamily. TCR/Tet family.</text>
</comment>
<comment type="caution">
    <text evidence="8">The sequence shown here is derived from an EMBL/GenBank/DDBJ whole genome shotgun (WGS) entry which is preliminary data.</text>
</comment>
<keyword evidence="4 6" id="KW-1133">Transmembrane helix</keyword>
<name>A0AAE0P5F9_9PEZI</name>
<evidence type="ECO:0000313" key="9">
    <source>
        <dbReference type="Proteomes" id="UP001285441"/>
    </source>
</evidence>
<dbReference type="GO" id="GO:0005886">
    <property type="term" value="C:plasma membrane"/>
    <property type="evidence" value="ECO:0007669"/>
    <property type="project" value="TreeGrafter"/>
</dbReference>
<dbReference type="GO" id="GO:0022857">
    <property type="term" value="F:transmembrane transporter activity"/>
    <property type="evidence" value="ECO:0007669"/>
    <property type="project" value="InterPro"/>
</dbReference>
<organism evidence="8 9">
    <name type="scientific">Podospora didyma</name>
    <dbReference type="NCBI Taxonomy" id="330526"/>
    <lineage>
        <taxon>Eukaryota</taxon>
        <taxon>Fungi</taxon>
        <taxon>Dikarya</taxon>
        <taxon>Ascomycota</taxon>
        <taxon>Pezizomycotina</taxon>
        <taxon>Sordariomycetes</taxon>
        <taxon>Sordariomycetidae</taxon>
        <taxon>Sordariales</taxon>
        <taxon>Podosporaceae</taxon>
        <taxon>Podospora</taxon>
    </lineage>
</organism>
<reference evidence="8" key="2">
    <citation type="submission" date="2023-06" db="EMBL/GenBank/DDBJ databases">
        <authorList>
            <consortium name="Lawrence Berkeley National Laboratory"/>
            <person name="Haridas S."/>
            <person name="Hensen N."/>
            <person name="Bonometti L."/>
            <person name="Westerberg I."/>
            <person name="Brannstrom I.O."/>
            <person name="Guillou S."/>
            <person name="Cros-Aarteil S."/>
            <person name="Calhoun S."/>
            <person name="Kuo A."/>
            <person name="Mondo S."/>
            <person name="Pangilinan J."/>
            <person name="Riley R."/>
            <person name="LaButti K."/>
            <person name="Andreopoulos B."/>
            <person name="Lipzen A."/>
            <person name="Chen C."/>
            <person name="Yanf M."/>
            <person name="Daum C."/>
            <person name="Ng V."/>
            <person name="Clum A."/>
            <person name="Steindorff A."/>
            <person name="Ohm R."/>
            <person name="Martin F."/>
            <person name="Silar P."/>
            <person name="Natvig D."/>
            <person name="Lalanne C."/>
            <person name="Gautier V."/>
            <person name="Ament-velasquez S.L."/>
            <person name="Kruys A."/>
            <person name="Hutchinson M.I."/>
            <person name="Powell A.J."/>
            <person name="Barry K."/>
            <person name="Miller A.N."/>
            <person name="Grigoriev I.V."/>
            <person name="Debuchy R."/>
            <person name="Gladieux P."/>
            <person name="Thoren M.H."/>
            <person name="Johannesson H."/>
        </authorList>
    </citation>
    <scope>NUCLEOTIDE SEQUENCE</scope>
    <source>
        <strain evidence="8">CBS 232.78</strain>
    </source>
</reference>
<dbReference type="EMBL" id="JAULSW010000001">
    <property type="protein sequence ID" value="KAK3393602.1"/>
    <property type="molecule type" value="Genomic_DNA"/>
</dbReference>
<evidence type="ECO:0000259" key="7">
    <source>
        <dbReference type="PROSITE" id="PS50850"/>
    </source>
</evidence>
<evidence type="ECO:0000256" key="5">
    <source>
        <dbReference type="ARBA" id="ARBA00023136"/>
    </source>
</evidence>
<proteinExistence type="inferred from homology"/>
<reference evidence="8" key="1">
    <citation type="journal article" date="2023" name="Mol. Phylogenet. Evol.">
        <title>Genome-scale phylogeny and comparative genomics of the fungal order Sordariales.</title>
        <authorList>
            <person name="Hensen N."/>
            <person name="Bonometti L."/>
            <person name="Westerberg I."/>
            <person name="Brannstrom I.O."/>
            <person name="Guillou S."/>
            <person name="Cros-Aarteil S."/>
            <person name="Calhoun S."/>
            <person name="Haridas S."/>
            <person name="Kuo A."/>
            <person name="Mondo S."/>
            <person name="Pangilinan J."/>
            <person name="Riley R."/>
            <person name="LaButti K."/>
            <person name="Andreopoulos B."/>
            <person name="Lipzen A."/>
            <person name="Chen C."/>
            <person name="Yan M."/>
            <person name="Daum C."/>
            <person name="Ng V."/>
            <person name="Clum A."/>
            <person name="Steindorff A."/>
            <person name="Ohm R.A."/>
            <person name="Martin F."/>
            <person name="Silar P."/>
            <person name="Natvig D.O."/>
            <person name="Lalanne C."/>
            <person name="Gautier V."/>
            <person name="Ament-Velasquez S.L."/>
            <person name="Kruys A."/>
            <person name="Hutchinson M.I."/>
            <person name="Powell A.J."/>
            <person name="Barry K."/>
            <person name="Miller A.N."/>
            <person name="Grigoriev I.V."/>
            <person name="Debuchy R."/>
            <person name="Gladieux P."/>
            <person name="Hiltunen Thoren M."/>
            <person name="Johannesson H."/>
        </authorList>
    </citation>
    <scope>NUCLEOTIDE SEQUENCE</scope>
    <source>
        <strain evidence="8">CBS 232.78</strain>
    </source>
</reference>
<evidence type="ECO:0000256" key="4">
    <source>
        <dbReference type="ARBA" id="ARBA00022989"/>
    </source>
</evidence>
<feature type="transmembrane region" description="Helical" evidence="6">
    <location>
        <begin position="193"/>
        <end position="213"/>
    </location>
</feature>
<feature type="transmembrane region" description="Helical" evidence="6">
    <location>
        <begin position="166"/>
        <end position="186"/>
    </location>
</feature>
<dbReference type="InterPro" id="IPR020846">
    <property type="entry name" value="MFS_dom"/>
</dbReference>
<dbReference type="PANTHER" id="PTHR23501:SF193">
    <property type="entry name" value="MULTIDRUG TRANSPORTER, PUTATIVE (AFU_ORTHOLOGUE AFUA_8G00940)-RELATED"/>
    <property type="match status" value="1"/>
</dbReference>
<feature type="transmembrane region" description="Helical" evidence="6">
    <location>
        <begin position="104"/>
        <end position="123"/>
    </location>
</feature>
<comment type="subcellular location">
    <subcellularLocation>
        <location evidence="1">Membrane</location>
        <topology evidence="1">Multi-pass membrane protein</topology>
    </subcellularLocation>
</comment>
<feature type="transmembrane region" description="Helical" evidence="6">
    <location>
        <begin position="341"/>
        <end position="362"/>
    </location>
</feature>
<evidence type="ECO:0000256" key="2">
    <source>
        <dbReference type="ARBA" id="ARBA00007520"/>
    </source>
</evidence>
<evidence type="ECO:0000256" key="3">
    <source>
        <dbReference type="ARBA" id="ARBA00022692"/>
    </source>
</evidence>
<dbReference type="AlphaFoldDB" id="A0AAE0P5F9"/>
<gene>
    <name evidence="8" type="ORF">B0H63DRAFT_21689</name>
</gene>
<protein>
    <submittedName>
        <fullName evidence="8">Major facilitator superfamily domain-containing protein</fullName>
    </submittedName>
</protein>
<dbReference type="Gene3D" id="1.20.1250.20">
    <property type="entry name" value="MFS general substrate transporter like domains"/>
    <property type="match status" value="1"/>
</dbReference>
<dbReference type="Pfam" id="PF07690">
    <property type="entry name" value="MFS_1"/>
    <property type="match status" value="1"/>
</dbReference>
<keyword evidence="9" id="KW-1185">Reference proteome</keyword>
<evidence type="ECO:0000313" key="8">
    <source>
        <dbReference type="EMBL" id="KAK3393602.1"/>
    </source>
</evidence>
<dbReference type="PROSITE" id="PS50850">
    <property type="entry name" value="MFS"/>
    <property type="match status" value="1"/>
</dbReference>
<dbReference type="PANTHER" id="PTHR23501">
    <property type="entry name" value="MAJOR FACILITATOR SUPERFAMILY"/>
    <property type="match status" value="1"/>
</dbReference>
<keyword evidence="5 6" id="KW-0472">Membrane</keyword>
<dbReference type="SUPFAM" id="SSF103473">
    <property type="entry name" value="MFS general substrate transporter"/>
    <property type="match status" value="1"/>
</dbReference>